<dbReference type="Pfam" id="PF01330">
    <property type="entry name" value="RuvA_N"/>
    <property type="match status" value="1"/>
</dbReference>
<feature type="domain" description="Helix-hairpin-helix DNA-binding motif class 1" evidence="7">
    <location>
        <begin position="72"/>
        <end position="91"/>
    </location>
</feature>
<dbReference type="Pfam" id="PF14520">
    <property type="entry name" value="HHH_5"/>
    <property type="match status" value="1"/>
</dbReference>
<dbReference type="EMBL" id="MUYF01000003">
    <property type="protein sequence ID" value="OOL80622.1"/>
    <property type="molecule type" value="Genomic_DNA"/>
</dbReference>
<dbReference type="Gene3D" id="1.10.150.20">
    <property type="entry name" value="5' to 3' exonuclease, C-terminal subdomain"/>
    <property type="match status" value="1"/>
</dbReference>
<dbReference type="CDD" id="cd14332">
    <property type="entry name" value="UBA_RuvA_C"/>
    <property type="match status" value="1"/>
</dbReference>
<evidence type="ECO:0000313" key="9">
    <source>
        <dbReference type="Proteomes" id="UP000190409"/>
    </source>
</evidence>
<dbReference type="HAMAP" id="MF_00031">
    <property type="entry name" value="DNA_HJ_migration_RuvA"/>
    <property type="match status" value="1"/>
</dbReference>
<dbReference type="GO" id="GO:0009379">
    <property type="term" value="C:Holliday junction helicase complex"/>
    <property type="evidence" value="ECO:0007669"/>
    <property type="project" value="InterPro"/>
</dbReference>
<dbReference type="GO" id="GO:0009378">
    <property type="term" value="F:four-way junction helicase activity"/>
    <property type="evidence" value="ECO:0007669"/>
    <property type="project" value="InterPro"/>
</dbReference>
<keyword evidence="1 6" id="KW-0963">Cytoplasm</keyword>
<dbReference type="AlphaFoldDB" id="A0A1S8KLR3"/>
<dbReference type="SMART" id="SM00278">
    <property type="entry name" value="HhH1"/>
    <property type="match status" value="2"/>
</dbReference>
<dbReference type="SUPFAM" id="SSF46929">
    <property type="entry name" value="DNA helicase RuvA subunit, C-terminal domain"/>
    <property type="match status" value="1"/>
</dbReference>
<comment type="caution">
    <text evidence="8">The sequence shown here is derived from an EMBL/GenBank/DDBJ whole genome shotgun (WGS) entry which is preliminary data.</text>
</comment>
<comment type="domain">
    <text evidence="6">Has three domains with a flexible linker between the domains II and III and assumes an 'L' shape. Domain III is highly mobile and contacts RuvB.</text>
</comment>
<dbReference type="GO" id="GO:0006310">
    <property type="term" value="P:DNA recombination"/>
    <property type="evidence" value="ECO:0007669"/>
    <property type="project" value="UniProtKB-UniRule"/>
</dbReference>
<dbReference type="SUPFAM" id="SSF50249">
    <property type="entry name" value="Nucleic acid-binding proteins"/>
    <property type="match status" value="1"/>
</dbReference>
<evidence type="ECO:0000256" key="4">
    <source>
        <dbReference type="ARBA" id="ARBA00023172"/>
    </source>
</evidence>
<proteinExistence type="inferred from homology"/>
<keyword evidence="4 6" id="KW-0233">DNA recombination</keyword>
<dbReference type="InterPro" id="IPR036267">
    <property type="entry name" value="RuvA_C_sf"/>
</dbReference>
<dbReference type="GO" id="GO:0005737">
    <property type="term" value="C:cytoplasm"/>
    <property type="evidence" value="ECO:0007669"/>
    <property type="project" value="UniProtKB-SubCell"/>
</dbReference>
<keyword evidence="5 6" id="KW-0234">DNA repair</keyword>
<dbReference type="InterPro" id="IPR011114">
    <property type="entry name" value="RuvA_C"/>
</dbReference>
<evidence type="ECO:0000256" key="5">
    <source>
        <dbReference type="ARBA" id="ARBA00023204"/>
    </source>
</evidence>
<dbReference type="GO" id="GO:0048476">
    <property type="term" value="C:Holliday junction resolvase complex"/>
    <property type="evidence" value="ECO:0007669"/>
    <property type="project" value="UniProtKB-UniRule"/>
</dbReference>
<dbReference type="GO" id="GO:0006281">
    <property type="term" value="P:DNA repair"/>
    <property type="evidence" value="ECO:0007669"/>
    <property type="project" value="UniProtKB-UniRule"/>
</dbReference>
<evidence type="ECO:0000256" key="6">
    <source>
        <dbReference type="HAMAP-Rule" id="MF_00031"/>
    </source>
</evidence>
<gene>
    <name evidence="6" type="primary">ruvA</name>
    <name evidence="8" type="ORF">BWX42_01430</name>
</gene>
<keyword evidence="3 6" id="KW-0238">DNA-binding</keyword>
<feature type="domain" description="Helix-hairpin-helix DNA-binding motif class 1" evidence="7">
    <location>
        <begin position="107"/>
        <end position="126"/>
    </location>
</feature>
<protein>
    <recommendedName>
        <fullName evidence="6">Holliday junction branch migration complex subunit RuvA</fullName>
    </recommendedName>
</protein>
<comment type="subunit">
    <text evidence="6">Homotetramer. Forms an RuvA(8)-RuvB(12)-Holliday junction (HJ) complex. HJ DNA is sandwiched between 2 RuvA tetramers; dsDNA enters through RuvA and exits via RuvB. An RuvB hexamer assembles on each DNA strand where it exits the tetramer. Each RuvB hexamer is contacted by two RuvA subunits (via domain III) on 2 adjacent RuvB subunits; this complex drives branch migration. In the full resolvosome a probable DNA-RuvA(4)-RuvB(12)-RuvC(2) complex forms which resolves the HJ.</text>
</comment>
<organism evidence="8 9">
    <name type="scientific">Dolosigranulum pigrum</name>
    <dbReference type="NCBI Taxonomy" id="29394"/>
    <lineage>
        <taxon>Bacteria</taxon>
        <taxon>Bacillati</taxon>
        <taxon>Bacillota</taxon>
        <taxon>Bacilli</taxon>
        <taxon>Lactobacillales</taxon>
        <taxon>Carnobacteriaceae</taxon>
        <taxon>Dolosigranulum</taxon>
    </lineage>
</organism>
<dbReference type="SUPFAM" id="SSF47781">
    <property type="entry name" value="RuvA domain 2-like"/>
    <property type="match status" value="1"/>
</dbReference>
<evidence type="ECO:0000256" key="3">
    <source>
        <dbReference type="ARBA" id="ARBA00023125"/>
    </source>
</evidence>
<evidence type="ECO:0000256" key="2">
    <source>
        <dbReference type="ARBA" id="ARBA00022763"/>
    </source>
</evidence>
<dbReference type="Gene3D" id="1.10.8.10">
    <property type="entry name" value="DNA helicase RuvA subunit, C-terminal domain"/>
    <property type="match status" value="1"/>
</dbReference>
<comment type="subcellular location">
    <subcellularLocation>
        <location evidence="6">Cytoplasm</location>
    </subcellularLocation>
</comment>
<comment type="function">
    <text evidence="6">The RuvA-RuvB-RuvC complex processes Holliday junction (HJ) DNA during genetic recombination and DNA repair, while the RuvA-RuvB complex plays an important role in the rescue of blocked DNA replication forks via replication fork reversal (RFR). RuvA specifically binds to HJ cruciform DNA, conferring on it an open structure. The RuvB hexamer acts as an ATP-dependent pump, pulling dsDNA into and through the RuvAB complex. HJ branch migration allows RuvC to scan DNA until it finds its consensus sequence, where it cleaves and resolves the cruciform DNA.</text>
</comment>
<accession>A0A1S8KLR3</accession>
<dbReference type="InterPro" id="IPR013849">
    <property type="entry name" value="DNA_helicase_Holl-junc_RuvA_I"/>
</dbReference>
<dbReference type="GO" id="GO:0005524">
    <property type="term" value="F:ATP binding"/>
    <property type="evidence" value="ECO:0007669"/>
    <property type="project" value="InterPro"/>
</dbReference>
<comment type="caution">
    <text evidence="6">Lacks conserved residue(s) required for the propagation of feature annotation.</text>
</comment>
<dbReference type="Gene3D" id="2.40.50.140">
    <property type="entry name" value="Nucleic acid-binding proteins"/>
    <property type="match status" value="1"/>
</dbReference>
<dbReference type="Proteomes" id="UP000190409">
    <property type="component" value="Unassembled WGS sequence"/>
</dbReference>
<feature type="region of interest" description="Domain III" evidence="6">
    <location>
        <begin position="151"/>
        <end position="202"/>
    </location>
</feature>
<comment type="similarity">
    <text evidence="6">Belongs to the RuvA family.</text>
</comment>
<dbReference type="InterPro" id="IPR000085">
    <property type="entry name" value="RuvA"/>
</dbReference>
<dbReference type="NCBIfam" id="TIGR00084">
    <property type="entry name" value="ruvA"/>
    <property type="match status" value="1"/>
</dbReference>
<name>A0A1S8KLR3_9LACT</name>
<evidence type="ECO:0000313" key="8">
    <source>
        <dbReference type="EMBL" id="OOL80622.1"/>
    </source>
</evidence>
<reference evidence="8 9" key="1">
    <citation type="submission" date="2017-01" db="EMBL/GenBank/DDBJ databases">
        <title>Complete Genome Sequence of Dolosigranulum pigrum isolated from a Patient with interstitial lung disease.</title>
        <authorList>
            <person name="Mukhopadhyay R."/>
            <person name="Joaquin J."/>
            <person name="Hogue R."/>
            <person name="Fitzgerald S."/>
            <person name="Jospin G."/>
            <person name="Eisen J.A."/>
            <person name="Chaturvedi V."/>
        </authorList>
    </citation>
    <scope>NUCLEOTIDE SEQUENCE [LARGE SCALE GENOMIC DNA]</scope>
    <source>
        <strain evidence="8 9">15S00348</strain>
    </source>
</reference>
<sequence length="202" mass="22554">MFEYIIGTITAIYPSYLVIEAGGIGYRLLMANPFRLTDKLETTEQLYVYQNTTQDDMTLFGFRTKNEKDVFLKLINVSGIGPKSALAILANEDHSGLIRAIEAEDRTYLQKFPGVGKKTAAQIILDLQGKLDDLSPTALANETQSDKPKSAENLQLTEAIEALKALGYGKREVKKVKSHLTELKPMSTDEYIKEALRTLLYS</sequence>
<dbReference type="Pfam" id="PF07499">
    <property type="entry name" value="RuvA_C"/>
    <property type="match status" value="1"/>
</dbReference>
<keyword evidence="2 6" id="KW-0227">DNA damage</keyword>
<dbReference type="InterPro" id="IPR003583">
    <property type="entry name" value="Hlx-hairpin-Hlx_DNA-bd_motif"/>
</dbReference>
<dbReference type="InterPro" id="IPR010994">
    <property type="entry name" value="RuvA_2-like"/>
</dbReference>
<evidence type="ECO:0000259" key="7">
    <source>
        <dbReference type="SMART" id="SM00278"/>
    </source>
</evidence>
<dbReference type="InterPro" id="IPR012340">
    <property type="entry name" value="NA-bd_OB-fold"/>
</dbReference>
<evidence type="ECO:0000256" key="1">
    <source>
        <dbReference type="ARBA" id="ARBA00022490"/>
    </source>
</evidence>
<dbReference type="GO" id="GO:0000400">
    <property type="term" value="F:four-way junction DNA binding"/>
    <property type="evidence" value="ECO:0007669"/>
    <property type="project" value="UniProtKB-UniRule"/>
</dbReference>
<feature type="region of interest" description="Domain II" evidence="6">
    <location>
        <begin position="64"/>
        <end position="141"/>
    </location>
</feature>